<proteinExistence type="predicted"/>
<protein>
    <submittedName>
        <fullName evidence="1">SFRICE_036430</fullName>
    </submittedName>
</protein>
<dbReference type="AlphaFoldDB" id="A0A2H1WNW3"/>
<gene>
    <name evidence="1" type="ORF">SFRICE_036430</name>
</gene>
<evidence type="ECO:0000313" key="1">
    <source>
        <dbReference type="EMBL" id="SOQ54763.1"/>
    </source>
</evidence>
<organism evidence="1">
    <name type="scientific">Spodoptera frugiperda</name>
    <name type="common">Fall armyworm</name>
    <dbReference type="NCBI Taxonomy" id="7108"/>
    <lineage>
        <taxon>Eukaryota</taxon>
        <taxon>Metazoa</taxon>
        <taxon>Ecdysozoa</taxon>
        <taxon>Arthropoda</taxon>
        <taxon>Hexapoda</taxon>
        <taxon>Insecta</taxon>
        <taxon>Pterygota</taxon>
        <taxon>Neoptera</taxon>
        <taxon>Endopterygota</taxon>
        <taxon>Lepidoptera</taxon>
        <taxon>Glossata</taxon>
        <taxon>Ditrysia</taxon>
        <taxon>Noctuoidea</taxon>
        <taxon>Noctuidae</taxon>
        <taxon>Amphipyrinae</taxon>
        <taxon>Spodoptera</taxon>
    </lineage>
</organism>
<name>A0A2H1WNW3_SPOFR</name>
<dbReference type="EMBL" id="ODYU01009984">
    <property type="protein sequence ID" value="SOQ54763.1"/>
    <property type="molecule type" value="Genomic_DNA"/>
</dbReference>
<accession>A0A2H1WNW3</accession>
<sequence>MKRAGNRADVLPDAITFWGRGFDPFDPRLLSIKLDVVLSLNGGSCGVGSDVRVPQTMTVAGTRTYKEESTLGPRPKNLESVLLLNV</sequence>
<reference evidence="1" key="1">
    <citation type="submission" date="2016-07" db="EMBL/GenBank/DDBJ databases">
        <authorList>
            <person name="Bretaudeau A."/>
        </authorList>
    </citation>
    <scope>NUCLEOTIDE SEQUENCE</scope>
    <source>
        <strain evidence="1">Rice</strain>
        <tissue evidence="1">Whole body</tissue>
    </source>
</reference>